<dbReference type="RefSeq" id="XP_022307444.1">
    <property type="nucleotide sequence ID" value="XM_022451736.1"/>
</dbReference>
<dbReference type="InterPro" id="IPR045250">
    <property type="entry name" value="p23-like"/>
</dbReference>
<reference evidence="5" key="1">
    <citation type="submission" date="2025-08" db="UniProtKB">
        <authorList>
            <consortium name="RefSeq"/>
        </authorList>
    </citation>
    <scope>IDENTIFICATION</scope>
    <source>
        <tissue evidence="5">Whole sample</tissue>
    </source>
</reference>
<name>A0A8B8BX63_CRAVI</name>
<feature type="domain" description="CS" evidence="3">
    <location>
        <begin position="14"/>
        <end position="103"/>
    </location>
</feature>
<dbReference type="InterPro" id="IPR008978">
    <property type="entry name" value="HSP20-like_chaperone"/>
</dbReference>
<evidence type="ECO:0000256" key="2">
    <source>
        <dbReference type="SAM" id="MobiDB-lite"/>
    </source>
</evidence>
<protein>
    <submittedName>
        <fullName evidence="5">Protein wos2-like</fullName>
    </submittedName>
</protein>
<dbReference type="GO" id="GO:0051131">
    <property type="term" value="P:chaperone-mediated protein complex assembly"/>
    <property type="evidence" value="ECO:0007669"/>
    <property type="project" value="TreeGrafter"/>
</dbReference>
<dbReference type="PANTHER" id="PTHR22932:SF1">
    <property type="entry name" value="CO-CHAPERONE PROTEIN DAF-41"/>
    <property type="match status" value="1"/>
</dbReference>
<sequence>MASGDSKMADKEQAVHAPMEWAQRKDKLYLTIDVDDCTDPQIELTETSLTFKARGGAEKKLYEAKIDFFKEVDPKESKYTVLPRNVPFVIKKKEEGHFWPRLIKDKVKVHWIKTDFNKWKDEDDSDYEDDTGDMDLEAMMSKMGGLGGMDNPMGMMNNMGGMGMDGGDEGGKDSEDSDDEDLPDLE</sequence>
<dbReference type="GeneID" id="111113446"/>
<keyword evidence="4" id="KW-1185">Reference proteome</keyword>
<dbReference type="Gene3D" id="2.60.40.790">
    <property type="match status" value="1"/>
</dbReference>
<dbReference type="GO" id="GO:0005829">
    <property type="term" value="C:cytosol"/>
    <property type="evidence" value="ECO:0007669"/>
    <property type="project" value="TreeGrafter"/>
</dbReference>
<dbReference type="SUPFAM" id="SSF49764">
    <property type="entry name" value="HSP20-like chaperones"/>
    <property type="match status" value="1"/>
</dbReference>
<organism evidence="4 5">
    <name type="scientific">Crassostrea virginica</name>
    <name type="common">Eastern oyster</name>
    <dbReference type="NCBI Taxonomy" id="6565"/>
    <lineage>
        <taxon>Eukaryota</taxon>
        <taxon>Metazoa</taxon>
        <taxon>Spiralia</taxon>
        <taxon>Lophotrochozoa</taxon>
        <taxon>Mollusca</taxon>
        <taxon>Bivalvia</taxon>
        <taxon>Autobranchia</taxon>
        <taxon>Pteriomorphia</taxon>
        <taxon>Ostreida</taxon>
        <taxon>Ostreoidea</taxon>
        <taxon>Ostreidae</taxon>
        <taxon>Crassostrea</taxon>
    </lineage>
</organism>
<comment type="similarity">
    <text evidence="1">Belongs to the p23/wos2 family.</text>
</comment>
<dbReference type="GO" id="GO:0006457">
    <property type="term" value="P:protein folding"/>
    <property type="evidence" value="ECO:0007669"/>
    <property type="project" value="TreeGrafter"/>
</dbReference>
<dbReference type="FunFam" id="2.60.40.790:FF:000013">
    <property type="entry name" value="Very-long-chain (3R)-3-hydroxyacyl-CoA dehydratase"/>
    <property type="match status" value="1"/>
</dbReference>
<dbReference type="InterPro" id="IPR007052">
    <property type="entry name" value="CS_dom"/>
</dbReference>
<accession>A0A8B8BX63</accession>
<evidence type="ECO:0000259" key="3">
    <source>
        <dbReference type="PROSITE" id="PS51203"/>
    </source>
</evidence>
<gene>
    <name evidence="5" type="primary">LOC111113446</name>
</gene>
<dbReference type="AlphaFoldDB" id="A0A8B8BX63"/>
<dbReference type="PROSITE" id="PS51203">
    <property type="entry name" value="CS"/>
    <property type="match status" value="1"/>
</dbReference>
<feature type="region of interest" description="Disordered" evidence="2">
    <location>
        <begin position="154"/>
        <end position="186"/>
    </location>
</feature>
<dbReference type="CDD" id="cd06465">
    <property type="entry name" value="p23_hB-ind1_like"/>
    <property type="match status" value="1"/>
</dbReference>
<evidence type="ECO:0000256" key="1">
    <source>
        <dbReference type="ARBA" id="ARBA00025733"/>
    </source>
</evidence>
<dbReference type="GO" id="GO:0051087">
    <property type="term" value="F:protein-folding chaperone binding"/>
    <property type="evidence" value="ECO:0007669"/>
    <property type="project" value="TreeGrafter"/>
</dbReference>
<evidence type="ECO:0000313" key="4">
    <source>
        <dbReference type="Proteomes" id="UP000694844"/>
    </source>
</evidence>
<dbReference type="Proteomes" id="UP000694844">
    <property type="component" value="Chromosome 9"/>
</dbReference>
<dbReference type="GO" id="GO:0051879">
    <property type="term" value="F:Hsp90 protein binding"/>
    <property type="evidence" value="ECO:0007669"/>
    <property type="project" value="InterPro"/>
</dbReference>
<dbReference type="GO" id="GO:0005634">
    <property type="term" value="C:nucleus"/>
    <property type="evidence" value="ECO:0007669"/>
    <property type="project" value="TreeGrafter"/>
</dbReference>
<proteinExistence type="inferred from homology"/>
<dbReference type="KEGG" id="cvn:111113446"/>
<dbReference type="Pfam" id="PF04969">
    <property type="entry name" value="CS"/>
    <property type="match status" value="1"/>
</dbReference>
<evidence type="ECO:0000313" key="5">
    <source>
        <dbReference type="RefSeq" id="XP_022307444.1"/>
    </source>
</evidence>
<dbReference type="PANTHER" id="PTHR22932">
    <property type="entry name" value="TELOMERASE-BINDING PROTEIN P23 HSP90 CO-CHAPERONE"/>
    <property type="match status" value="1"/>
</dbReference>
<dbReference type="OrthoDB" id="1564555at2759"/>
<feature type="compositionally biased region" description="Acidic residues" evidence="2">
    <location>
        <begin position="175"/>
        <end position="186"/>
    </location>
</feature>